<evidence type="ECO:0000256" key="1">
    <source>
        <dbReference type="SAM" id="MobiDB-lite"/>
    </source>
</evidence>
<accession>A0A7J7H573</accession>
<organism evidence="2 3">
    <name type="scientific">Camellia sinensis</name>
    <name type="common">Tea plant</name>
    <name type="synonym">Thea sinensis</name>
    <dbReference type="NCBI Taxonomy" id="4442"/>
    <lineage>
        <taxon>Eukaryota</taxon>
        <taxon>Viridiplantae</taxon>
        <taxon>Streptophyta</taxon>
        <taxon>Embryophyta</taxon>
        <taxon>Tracheophyta</taxon>
        <taxon>Spermatophyta</taxon>
        <taxon>Magnoliopsida</taxon>
        <taxon>eudicotyledons</taxon>
        <taxon>Gunneridae</taxon>
        <taxon>Pentapetalae</taxon>
        <taxon>asterids</taxon>
        <taxon>Ericales</taxon>
        <taxon>Theaceae</taxon>
        <taxon>Camellia</taxon>
    </lineage>
</organism>
<feature type="region of interest" description="Disordered" evidence="1">
    <location>
        <begin position="1"/>
        <end position="25"/>
    </location>
</feature>
<dbReference type="Proteomes" id="UP000593564">
    <property type="component" value="Unassembled WGS sequence"/>
</dbReference>
<reference evidence="3" key="1">
    <citation type="journal article" date="2020" name="Nat. Commun.">
        <title>Genome assembly of wild tea tree DASZ reveals pedigree and selection history of tea varieties.</title>
        <authorList>
            <person name="Zhang W."/>
            <person name="Zhang Y."/>
            <person name="Qiu H."/>
            <person name="Guo Y."/>
            <person name="Wan H."/>
            <person name="Zhang X."/>
            <person name="Scossa F."/>
            <person name="Alseekh S."/>
            <person name="Zhang Q."/>
            <person name="Wang P."/>
            <person name="Xu L."/>
            <person name="Schmidt M.H."/>
            <person name="Jia X."/>
            <person name="Li D."/>
            <person name="Zhu A."/>
            <person name="Guo F."/>
            <person name="Chen W."/>
            <person name="Ni D."/>
            <person name="Usadel B."/>
            <person name="Fernie A.R."/>
            <person name="Wen W."/>
        </authorList>
    </citation>
    <scope>NUCLEOTIDE SEQUENCE [LARGE SCALE GENOMIC DNA]</scope>
    <source>
        <strain evidence="3">cv. G240</strain>
    </source>
</reference>
<keyword evidence="3" id="KW-1185">Reference proteome</keyword>
<dbReference type="AlphaFoldDB" id="A0A7J7H573"/>
<dbReference type="EMBL" id="JACBKZ010000007">
    <property type="protein sequence ID" value="KAF5946878.1"/>
    <property type="molecule type" value="Genomic_DNA"/>
</dbReference>
<comment type="caution">
    <text evidence="2">The sequence shown here is derived from an EMBL/GenBank/DDBJ whole genome shotgun (WGS) entry which is preliminary data.</text>
</comment>
<name>A0A7J7H573_CAMSI</name>
<protein>
    <submittedName>
        <fullName evidence="2">Uncharacterized protein</fullName>
    </submittedName>
</protein>
<sequence length="51" mass="6302">MREKIYRLHHHQNQNEQQGHGDWRRRSKTTVRLGFNSLTDLWYVIEPKVLE</sequence>
<proteinExistence type="predicted"/>
<evidence type="ECO:0000313" key="2">
    <source>
        <dbReference type="EMBL" id="KAF5946878.1"/>
    </source>
</evidence>
<reference evidence="2 3" key="2">
    <citation type="submission" date="2020-07" db="EMBL/GenBank/DDBJ databases">
        <title>Genome assembly of wild tea tree DASZ reveals pedigree and selection history of tea varieties.</title>
        <authorList>
            <person name="Zhang W."/>
        </authorList>
    </citation>
    <scope>NUCLEOTIDE SEQUENCE [LARGE SCALE GENOMIC DNA]</scope>
    <source>
        <strain evidence="3">cv. G240</strain>
        <tissue evidence="2">Leaf</tissue>
    </source>
</reference>
<evidence type="ECO:0000313" key="3">
    <source>
        <dbReference type="Proteomes" id="UP000593564"/>
    </source>
</evidence>
<gene>
    <name evidence="2" type="ORF">HYC85_017106</name>
</gene>